<reference evidence="1 2" key="1">
    <citation type="submission" date="2015-09" db="EMBL/GenBank/DDBJ databases">
        <title>Host preference determinants of Valsa canker pathogens revealed by comparative genomics.</title>
        <authorList>
            <person name="Yin Z."/>
            <person name="Huang L."/>
        </authorList>
    </citation>
    <scope>NUCLEOTIDE SEQUENCE [LARGE SCALE GENOMIC DNA]</scope>
    <source>
        <strain evidence="1 2">SXYLt</strain>
    </source>
</reference>
<dbReference type="STRING" id="1230097.A0A423XL95"/>
<organism evidence="1 2">
    <name type="scientific">Cytospora leucostoma</name>
    <dbReference type="NCBI Taxonomy" id="1230097"/>
    <lineage>
        <taxon>Eukaryota</taxon>
        <taxon>Fungi</taxon>
        <taxon>Dikarya</taxon>
        <taxon>Ascomycota</taxon>
        <taxon>Pezizomycotina</taxon>
        <taxon>Sordariomycetes</taxon>
        <taxon>Sordariomycetidae</taxon>
        <taxon>Diaporthales</taxon>
        <taxon>Cytosporaceae</taxon>
        <taxon>Cytospora</taxon>
    </lineage>
</organism>
<protein>
    <submittedName>
        <fullName evidence="1">Uncharacterized protein</fullName>
    </submittedName>
</protein>
<sequence length="99" mass="10672">MASSEGSRARMCIGFLLNPSESEEADYSAYPGHPRFSNGSKPMTTLLAATANPPIANAWALWWEQRYPSPEYQPPSPSPLTGTFVGTAHLAENSSITLS</sequence>
<name>A0A423XL95_9PEZI</name>
<dbReference type="InParanoid" id="A0A423XL95"/>
<dbReference type="Proteomes" id="UP000285146">
    <property type="component" value="Unassembled WGS sequence"/>
</dbReference>
<dbReference type="OrthoDB" id="10507350at2759"/>
<dbReference type="EMBL" id="LKEB01000003">
    <property type="protein sequence ID" value="ROW17245.1"/>
    <property type="molecule type" value="Genomic_DNA"/>
</dbReference>
<comment type="caution">
    <text evidence="1">The sequence shown here is derived from an EMBL/GenBank/DDBJ whole genome shotgun (WGS) entry which is preliminary data.</text>
</comment>
<accession>A0A423XL95</accession>
<evidence type="ECO:0000313" key="2">
    <source>
        <dbReference type="Proteomes" id="UP000285146"/>
    </source>
</evidence>
<keyword evidence="2" id="KW-1185">Reference proteome</keyword>
<evidence type="ECO:0000313" key="1">
    <source>
        <dbReference type="EMBL" id="ROW17245.1"/>
    </source>
</evidence>
<dbReference type="AlphaFoldDB" id="A0A423XL95"/>
<proteinExistence type="predicted"/>
<gene>
    <name evidence="1" type="ORF">VPNG_01244</name>
</gene>